<dbReference type="Proteomes" id="UP000325447">
    <property type="component" value="Segment"/>
</dbReference>
<proteinExistence type="predicted"/>
<name>A0A5J6D9P8_9CAUD</name>
<accession>A0A5J6D9P8</accession>
<protein>
    <submittedName>
        <fullName evidence="1">Uncharacterized protein</fullName>
    </submittedName>
</protein>
<gene>
    <name evidence="1" type="primary">49</name>
    <name evidence="1" type="ORF">SEA_LINUS_49</name>
</gene>
<reference evidence="1 2" key="1">
    <citation type="submission" date="2019-07" db="EMBL/GenBank/DDBJ databases">
        <authorList>
            <person name="Abbott S."/>
            <person name="Abduramani D."/>
            <person name="Adams S.D."/>
            <person name="Anuncio S.A."/>
            <person name="Argueyes J.D."/>
            <person name="Bahoumda B."/>
            <person name="Bains R."/>
            <person name="Carlucci A."/>
            <person name="Carter K."/>
            <person name="Castillo D."/>
            <person name="Cepeda A."/>
            <person name="Cook F."/>
            <person name="Corbisiero L."/>
            <person name="Duran G."/>
            <person name="Edgeworth S."/>
            <person name="Ezenwanne C."/>
            <person name="Galvez A."/>
            <person name="Garcia A."/>
            <person name="Gaston L."/>
            <person name="Gibbs B."/>
            <person name="Hancock Z."/>
            <person name="Hickey T."/>
            <person name="Israel J."/>
            <person name="Janowska A."/>
            <person name="Johnson C."/>
            <person name="Kashif H."/>
            <person name="Lompado K."/>
            <person name="Lynch J."/>
            <person name="Mancini K."/>
            <person name="Michaca A."/>
            <person name="Monsen-Collar K.J."/>
            <person name="Morales M."/>
            <person name="Morillo C."/>
            <person name="Myrthil P."/>
            <person name="Nasser G."/>
            <person name="Obeidallah D."/>
            <person name="Okyere J."/>
            <person name="Omane E."/>
            <person name="Penna S."/>
            <person name="Quezada J."/>
            <person name="Ashly R."/>
            <person name="Rim A."/>
            <person name="Riobe A."/>
            <person name="Rispoli V."/>
            <person name="Romero A."/>
            <person name="Ross A."/>
            <person name="Ruiz K."/>
            <person name="Smith T."/>
            <person name="Summi N."/>
            <person name="Teke F."/>
            <person name="Villagomez J."/>
            <person name="Young K."/>
            <person name="Zacharie J."/>
            <person name="Klyczzek K."/>
            <person name="Garlena R.A."/>
            <person name="Russell D.A."/>
            <person name="Pope W.H."/>
            <person name="Jacobs-Sera D."/>
            <person name="Hatfull G.F."/>
        </authorList>
    </citation>
    <scope>NUCLEOTIDE SEQUENCE [LARGE SCALE GENOMIC DNA]</scope>
</reference>
<evidence type="ECO:0000313" key="1">
    <source>
        <dbReference type="EMBL" id="QEQ94550.1"/>
    </source>
</evidence>
<dbReference type="EMBL" id="MN204503">
    <property type="protein sequence ID" value="QEQ94550.1"/>
    <property type="molecule type" value="Genomic_DNA"/>
</dbReference>
<organism evidence="1 2">
    <name type="scientific">Arthrobacter phage Linus</name>
    <dbReference type="NCBI Taxonomy" id="2601684"/>
    <lineage>
        <taxon>Viruses</taxon>
        <taxon>Duplodnaviria</taxon>
        <taxon>Heunggongvirae</taxon>
        <taxon>Uroviricota</taxon>
        <taxon>Caudoviricetes</taxon>
        <taxon>Klausavirus</taxon>
        <taxon>Klausavirus princesstrina</taxon>
    </lineage>
</organism>
<evidence type="ECO:0000313" key="2">
    <source>
        <dbReference type="Proteomes" id="UP000325447"/>
    </source>
</evidence>
<sequence>MARSSLGSISEVRDALNLGGSVRITGTSVGIDGRGLRIADNAFLKCCNRCGNTYETATRRQPVMRLCQDCKDVLSPQERRGYMVRVAK</sequence>